<dbReference type="PROSITE" id="PS50977">
    <property type="entry name" value="HTH_TETR_2"/>
    <property type="match status" value="1"/>
</dbReference>
<keyword evidence="1" id="KW-0805">Transcription regulation</keyword>
<dbReference type="SUPFAM" id="SSF46689">
    <property type="entry name" value="Homeodomain-like"/>
    <property type="match status" value="1"/>
</dbReference>
<dbReference type="Gene3D" id="1.10.357.10">
    <property type="entry name" value="Tetracycline Repressor, domain 2"/>
    <property type="match status" value="1"/>
</dbReference>
<protein>
    <submittedName>
        <fullName evidence="6">TetR/AcrR family transcriptional regulator</fullName>
    </submittedName>
</protein>
<keyword evidence="3" id="KW-0804">Transcription</keyword>
<reference evidence="6 7" key="1">
    <citation type="submission" date="2019-09" db="EMBL/GenBank/DDBJ databases">
        <title>Mumia zhuanghuii sp. nov. isolated from the intestinal contents of plateau pika (Ochotona curzoniae) in the Qinghai-Tibet plateau of China.</title>
        <authorList>
            <person name="Tian Z."/>
        </authorList>
    </citation>
    <scope>NUCLEOTIDE SEQUENCE [LARGE SCALE GENOMIC DNA]</scope>
    <source>
        <strain evidence="7">350</strain>
    </source>
</reference>
<dbReference type="InterPro" id="IPR054129">
    <property type="entry name" value="DesT_TetR_C"/>
</dbReference>
<gene>
    <name evidence="6" type="ORF">FE697_010080</name>
</gene>
<dbReference type="InterPro" id="IPR001647">
    <property type="entry name" value="HTH_TetR"/>
</dbReference>
<evidence type="ECO:0000313" key="6">
    <source>
        <dbReference type="EMBL" id="KAA1423893.1"/>
    </source>
</evidence>
<dbReference type="PANTHER" id="PTHR30055">
    <property type="entry name" value="HTH-TYPE TRANSCRIPTIONAL REGULATOR RUTR"/>
    <property type="match status" value="1"/>
</dbReference>
<evidence type="ECO:0000259" key="5">
    <source>
        <dbReference type="PROSITE" id="PS50977"/>
    </source>
</evidence>
<dbReference type="PANTHER" id="PTHR30055:SF174">
    <property type="entry name" value="TRANSCRIPTIONAL REGULATORY PROTEIN (PROBABLY TETR-FAMILY)-RELATED"/>
    <property type="match status" value="1"/>
</dbReference>
<feature type="domain" description="HTH tetR-type" evidence="5">
    <location>
        <begin position="10"/>
        <end position="70"/>
    </location>
</feature>
<dbReference type="InterPro" id="IPR009057">
    <property type="entry name" value="Homeodomain-like_sf"/>
</dbReference>
<name>A0A5Q6S0M2_9ACTN</name>
<dbReference type="PRINTS" id="PR00455">
    <property type="entry name" value="HTHTETR"/>
</dbReference>
<evidence type="ECO:0000256" key="3">
    <source>
        <dbReference type="ARBA" id="ARBA00023163"/>
    </source>
</evidence>
<sequence length="210" mass="23155">MATRTRLSPDQRREQLLAHGARLFATQSYDDVHIERVAEIAEVSRGLLYHYFPNKRAFFAALLERAATHLAESTAPDPAHSAREQLYTGIESYLDHCRANRLGMRTIHRGAASADPDIQAIIERSTRLHEQRILAALEPDEPHPLLTITVSSWIPLLRAATFSWLDTPGTPAASRDEVRDLCVGALIGALSALPDAARPARLAELVDPVG</sequence>
<dbReference type="Pfam" id="PF21943">
    <property type="entry name" value="TetR_C_46"/>
    <property type="match status" value="1"/>
</dbReference>
<comment type="caution">
    <text evidence="6">The sequence shown here is derived from an EMBL/GenBank/DDBJ whole genome shotgun (WGS) entry which is preliminary data.</text>
</comment>
<dbReference type="InterPro" id="IPR050109">
    <property type="entry name" value="HTH-type_TetR-like_transc_reg"/>
</dbReference>
<organism evidence="6 7">
    <name type="scientific">Mumia zhuanghuii</name>
    <dbReference type="NCBI Taxonomy" id="2585211"/>
    <lineage>
        <taxon>Bacteria</taxon>
        <taxon>Bacillati</taxon>
        <taxon>Actinomycetota</taxon>
        <taxon>Actinomycetes</taxon>
        <taxon>Propionibacteriales</taxon>
        <taxon>Nocardioidaceae</taxon>
        <taxon>Mumia</taxon>
    </lineage>
</organism>
<accession>A0A5Q6S0M2</accession>
<evidence type="ECO:0000256" key="4">
    <source>
        <dbReference type="PROSITE-ProRule" id="PRU00335"/>
    </source>
</evidence>
<proteinExistence type="predicted"/>
<dbReference type="GO" id="GO:0000976">
    <property type="term" value="F:transcription cis-regulatory region binding"/>
    <property type="evidence" value="ECO:0007669"/>
    <property type="project" value="TreeGrafter"/>
</dbReference>
<dbReference type="EMBL" id="VDFQ02000002">
    <property type="protein sequence ID" value="KAA1423893.1"/>
    <property type="molecule type" value="Genomic_DNA"/>
</dbReference>
<feature type="DNA-binding region" description="H-T-H motif" evidence="4">
    <location>
        <begin position="33"/>
        <end position="52"/>
    </location>
</feature>
<dbReference type="GO" id="GO:0003700">
    <property type="term" value="F:DNA-binding transcription factor activity"/>
    <property type="evidence" value="ECO:0007669"/>
    <property type="project" value="TreeGrafter"/>
</dbReference>
<evidence type="ECO:0000256" key="2">
    <source>
        <dbReference type="ARBA" id="ARBA00023125"/>
    </source>
</evidence>
<keyword evidence="2 4" id="KW-0238">DNA-binding</keyword>
<dbReference type="RefSeq" id="WP_149769412.1">
    <property type="nucleotide sequence ID" value="NZ_VDFQ02000002.1"/>
</dbReference>
<dbReference type="Pfam" id="PF00440">
    <property type="entry name" value="TetR_N"/>
    <property type="match status" value="1"/>
</dbReference>
<dbReference type="Proteomes" id="UP000307768">
    <property type="component" value="Unassembled WGS sequence"/>
</dbReference>
<dbReference type="OrthoDB" id="8479950at2"/>
<dbReference type="AlphaFoldDB" id="A0A5Q6S0M2"/>
<evidence type="ECO:0000313" key="7">
    <source>
        <dbReference type="Proteomes" id="UP000307768"/>
    </source>
</evidence>
<evidence type="ECO:0000256" key="1">
    <source>
        <dbReference type="ARBA" id="ARBA00023015"/>
    </source>
</evidence>